<keyword evidence="5 6" id="KW-0233">DNA recombination</keyword>
<dbReference type="EMBL" id="DS999641">
    <property type="protein sequence ID" value="EFE64920.2"/>
    <property type="molecule type" value="Genomic_DNA"/>
</dbReference>
<reference evidence="9" key="1">
    <citation type="submission" date="2008-12" db="EMBL/GenBank/DDBJ databases">
        <title>Annotation of Streptomyces ghanaensis ATCC 14672.</title>
        <authorList>
            <consortium name="The Broad Institute Genome Sequencing Platform"/>
            <consortium name="Broad Institute Microbial Sequencing Center"/>
            <person name="Fischbach M."/>
            <person name="Ward D."/>
            <person name="Young S."/>
            <person name="Kodira C.D."/>
            <person name="Zeng Q."/>
            <person name="Koehrsen M."/>
            <person name="Godfrey P."/>
            <person name="Alvarado L."/>
            <person name="Berlin A.M."/>
            <person name="Borenstein D."/>
            <person name="Chen Z."/>
            <person name="Engels R."/>
            <person name="Freedman E."/>
            <person name="Gellesch M."/>
            <person name="Goldberg J."/>
            <person name="Griggs A."/>
            <person name="Gujja S."/>
            <person name="Heiman D.I."/>
            <person name="Hepburn T.A."/>
            <person name="Howarth C."/>
            <person name="Jen D."/>
            <person name="Larson L."/>
            <person name="Lewis B."/>
            <person name="Mehta T."/>
            <person name="Park D."/>
            <person name="Pearson M."/>
            <person name="Roberts A."/>
            <person name="Saif S."/>
            <person name="Shea T.D."/>
            <person name="Shenoy N."/>
            <person name="Sisk P."/>
            <person name="Stolte C."/>
            <person name="Sykes S.N."/>
            <person name="Walk T."/>
            <person name="White J."/>
            <person name="Yandava C."/>
            <person name="Straight P."/>
            <person name="Clardy J."/>
            <person name="Hung D."/>
            <person name="Kolter R."/>
            <person name="Mekalanos J."/>
            <person name="Walker S."/>
            <person name="Walsh C.T."/>
            <person name="Wieland B.L.C."/>
            <person name="Ilzarbe M."/>
            <person name="Galagan J."/>
            <person name="Nusbaum C."/>
            <person name="Birren B."/>
        </authorList>
    </citation>
    <scope>NUCLEOTIDE SEQUENCE [LARGE SCALE GENOMIC DNA]</scope>
    <source>
        <strain evidence="9">ATCC 14672 / DSM 40746 / JCM 4963 / KCTC 9882 / NRRL B-12104 / FH 1290</strain>
    </source>
</reference>
<comment type="similarity">
    <text evidence="2 6">Belongs to the transposase mutator family.</text>
</comment>
<dbReference type="GO" id="GO:0004803">
    <property type="term" value="F:transposase activity"/>
    <property type="evidence" value="ECO:0007669"/>
    <property type="project" value="UniProtKB-UniRule"/>
</dbReference>
<dbReference type="GO" id="GO:0006313">
    <property type="term" value="P:DNA transposition"/>
    <property type="evidence" value="ECO:0007669"/>
    <property type="project" value="UniProtKB-UniRule"/>
</dbReference>
<protein>
    <recommendedName>
        <fullName evidence="6">Mutator family transposase</fullName>
    </recommendedName>
</protein>
<dbReference type="AlphaFoldDB" id="D5ZU86"/>
<name>D5ZU86_STRV1</name>
<keyword evidence="4 6" id="KW-0238">DNA-binding</keyword>
<keyword evidence="3 6" id="KW-0815">Transposition</keyword>
<proteinExistence type="inferred from homology"/>
<gene>
    <name evidence="8" type="ORF">SSFG_00174</name>
</gene>
<dbReference type="PANTHER" id="PTHR33217">
    <property type="entry name" value="TRANSPOSASE FOR INSERTION SEQUENCE ELEMENT IS1081"/>
    <property type="match status" value="1"/>
</dbReference>
<dbReference type="InterPro" id="IPR001207">
    <property type="entry name" value="Transposase_mutator"/>
</dbReference>
<feature type="region of interest" description="Disordered" evidence="7">
    <location>
        <begin position="41"/>
        <end position="74"/>
    </location>
</feature>
<organism evidence="8 9">
    <name type="scientific">Streptomyces viridosporus (strain ATCC 14672 / DSM 40746 / JCM 4963 / KCTC 9882 / NRRL B-12104 / FH 1290)</name>
    <name type="common">Streptomyces ghanaensis</name>
    <dbReference type="NCBI Taxonomy" id="566461"/>
    <lineage>
        <taxon>Bacteria</taxon>
        <taxon>Bacillati</taxon>
        <taxon>Actinomycetota</taxon>
        <taxon>Actinomycetes</taxon>
        <taxon>Kitasatosporales</taxon>
        <taxon>Streptomycetaceae</taxon>
        <taxon>Streptomyces</taxon>
    </lineage>
</organism>
<dbReference type="Pfam" id="PF00872">
    <property type="entry name" value="Transposase_mut"/>
    <property type="match status" value="1"/>
</dbReference>
<dbReference type="Proteomes" id="UP000003824">
    <property type="component" value="Unassembled WGS sequence"/>
</dbReference>
<evidence type="ECO:0000256" key="6">
    <source>
        <dbReference type="RuleBase" id="RU365089"/>
    </source>
</evidence>
<accession>D5ZU86</accession>
<evidence type="ECO:0000256" key="7">
    <source>
        <dbReference type="SAM" id="MobiDB-lite"/>
    </source>
</evidence>
<dbReference type="eggNOG" id="COG3328">
    <property type="taxonomic scope" value="Bacteria"/>
</dbReference>
<dbReference type="GO" id="GO:0003677">
    <property type="term" value="F:DNA binding"/>
    <property type="evidence" value="ECO:0007669"/>
    <property type="project" value="UniProtKB-UniRule"/>
</dbReference>
<evidence type="ECO:0000313" key="9">
    <source>
        <dbReference type="Proteomes" id="UP000003824"/>
    </source>
</evidence>
<evidence type="ECO:0000256" key="2">
    <source>
        <dbReference type="ARBA" id="ARBA00010961"/>
    </source>
</evidence>
<evidence type="ECO:0000256" key="5">
    <source>
        <dbReference type="ARBA" id="ARBA00023172"/>
    </source>
</evidence>
<evidence type="ECO:0000256" key="4">
    <source>
        <dbReference type="ARBA" id="ARBA00023125"/>
    </source>
</evidence>
<evidence type="ECO:0000313" key="8">
    <source>
        <dbReference type="EMBL" id="EFE64920.2"/>
    </source>
</evidence>
<feature type="compositionally biased region" description="Basic and acidic residues" evidence="7">
    <location>
        <begin position="54"/>
        <end position="70"/>
    </location>
</feature>
<evidence type="ECO:0000256" key="3">
    <source>
        <dbReference type="ARBA" id="ARBA00022578"/>
    </source>
</evidence>
<evidence type="ECO:0000256" key="1">
    <source>
        <dbReference type="ARBA" id="ARBA00002190"/>
    </source>
</evidence>
<comment type="function">
    <text evidence="1 6">Required for the transposition of the insertion element.</text>
</comment>
<sequence>MLAEDEAVAEGVSLEHPAESVVHSIVLSASRRAGVGCGGEGHPAGFVDAGGRQRLRDRADRRRAGGDRRAPRPRRLLRTEDLQEAALERFAEFADAWGRKYPAIVKLWENAWVGVPPDEVRGRAHSVPPLRHREPPHRLHDENAIESVNAWTRRAVKARGHFPDEQAALQGVYMTIMSLDPTGKDQARWTMRWTTALNAFDIPFEGLLSAARQ</sequence>
<dbReference type="PANTHER" id="PTHR33217:SF8">
    <property type="entry name" value="MUTATOR FAMILY TRANSPOSASE"/>
    <property type="match status" value="1"/>
</dbReference>
<keyword evidence="6" id="KW-0814">Transposable element</keyword>